<reference evidence="2 3" key="1">
    <citation type="submission" date="2024-05" db="EMBL/GenBank/DDBJ databases">
        <title>Three bacterial strains, DH-69, EH-24, and ECK-19 isolated from coastal sediments.</title>
        <authorList>
            <person name="Ye Y.-Q."/>
            <person name="Du Z.-J."/>
        </authorList>
    </citation>
    <scope>NUCLEOTIDE SEQUENCE [LARGE SCALE GENOMIC DNA]</scope>
    <source>
        <strain evidence="2 3">ECK-19</strain>
    </source>
</reference>
<keyword evidence="1" id="KW-1133">Transmembrane helix</keyword>
<keyword evidence="1" id="KW-0472">Membrane</keyword>
<evidence type="ECO:0000313" key="2">
    <source>
        <dbReference type="EMBL" id="MEX6634292.1"/>
    </source>
</evidence>
<accession>A0ABV3ZA78</accession>
<dbReference type="RefSeq" id="WP_369314278.1">
    <property type="nucleotide sequence ID" value="NZ_JBEHZE010000001.1"/>
</dbReference>
<keyword evidence="3" id="KW-1185">Reference proteome</keyword>
<feature type="transmembrane region" description="Helical" evidence="1">
    <location>
        <begin position="6"/>
        <end position="26"/>
    </location>
</feature>
<organism evidence="2 3">
    <name type="scientific">Hyphococcus lacteus</name>
    <dbReference type="NCBI Taxonomy" id="3143536"/>
    <lineage>
        <taxon>Bacteria</taxon>
        <taxon>Pseudomonadati</taxon>
        <taxon>Pseudomonadota</taxon>
        <taxon>Alphaproteobacteria</taxon>
        <taxon>Parvularculales</taxon>
        <taxon>Parvularculaceae</taxon>
        <taxon>Hyphococcus</taxon>
    </lineage>
</organism>
<name>A0ABV3ZA78_9PROT</name>
<protein>
    <submittedName>
        <fullName evidence="2">Envelope stress response membrane protein PspB</fullName>
    </submittedName>
</protein>
<dbReference type="InterPro" id="IPR009554">
    <property type="entry name" value="Phageshock_PspB"/>
</dbReference>
<dbReference type="NCBIfam" id="TIGR02976">
    <property type="entry name" value="phageshock_pspB"/>
    <property type="match status" value="1"/>
</dbReference>
<evidence type="ECO:0000313" key="3">
    <source>
        <dbReference type="Proteomes" id="UP001560685"/>
    </source>
</evidence>
<proteinExistence type="predicted"/>
<gene>
    <name evidence="2" type="primary">pspB</name>
    <name evidence="2" type="ORF">ABFZ84_12125</name>
</gene>
<dbReference type="Pfam" id="PF06667">
    <property type="entry name" value="PspB"/>
    <property type="match status" value="1"/>
</dbReference>
<dbReference type="EMBL" id="JBEHZE010000001">
    <property type="protein sequence ID" value="MEX6634292.1"/>
    <property type="molecule type" value="Genomic_DNA"/>
</dbReference>
<keyword evidence="1" id="KW-0812">Transmembrane</keyword>
<evidence type="ECO:0000256" key="1">
    <source>
        <dbReference type="SAM" id="Phobius"/>
    </source>
</evidence>
<dbReference type="Proteomes" id="UP001560685">
    <property type="component" value="Unassembled WGS sequence"/>
</dbReference>
<comment type="caution">
    <text evidence="2">The sequence shown here is derived from an EMBL/GenBank/DDBJ whole genome shotgun (WGS) entry which is preliminary data.</text>
</comment>
<sequence length="82" mass="9568">MMGEAQMAVAIVALIFVACPAVFLHYRTELRKTKTISADDERLVDDLWKTAQRLERRVDALETILDKEAPEWRRDYPERPHA</sequence>